<evidence type="ECO:0000313" key="3">
    <source>
        <dbReference type="EMBL" id="RLQ88056.1"/>
    </source>
</evidence>
<keyword evidence="3" id="KW-0808">Transferase</keyword>
<keyword evidence="4" id="KW-1185">Reference proteome</keyword>
<dbReference type="AlphaFoldDB" id="A0A3L7JBP8"/>
<keyword evidence="1" id="KW-0460">Magnesium</keyword>
<dbReference type="GO" id="GO:0016779">
    <property type="term" value="F:nucleotidyltransferase activity"/>
    <property type="evidence" value="ECO:0007669"/>
    <property type="project" value="UniProtKB-ARBA"/>
</dbReference>
<dbReference type="RefSeq" id="WP_121645021.1">
    <property type="nucleotide sequence ID" value="NZ_RCWN01000001.1"/>
</dbReference>
<dbReference type="InterPro" id="IPR001453">
    <property type="entry name" value="MoaB/Mog_dom"/>
</dbReference>
<dbReference type="PIRSF" id="PIRSF036626">
    <property type="entry name" value="MPTBd_MobAlike"/>
    <property type="match status" value="1"/>
</dbReference>
<dbReference type="Gene3D" id="3.90.550.10">
    <property type="entry name" value="Spore Coat Polysaccharide Biosynthesis Protein SpsA, Chain A"/>
    <property type="match status" value="1"/>
</dbReference>
<gene>
    <name evidence="3" type="ORF">D8780_07390</name>
</gene>
<reference evidence="3 4" key="1">
    <citation type="submission" date="2018-10" db="EMBL/GenBank/DDBJ databases">
        <title>Notoacmeibacter sp. M2BS9Y-3-1, whole genome shotgun sequence.</title>
        <authorList>
            <person name="Tuo L."/>
        </authorList>
    </citation>
    <scope>NUCLEOTIDE SEQUENCE [LARGE SCALE GENOMIC DNA]</scope>
    <source>
        <strain evidence="3 4">M2BS9Y-3-1</strain>
    </source>
</reference>
<organism evidence="3 4">
    <name type="scientific">Notoacmeibacter ruber</name>
    <dbReference type="NCBI Taxonomy" id="2670375"/>
    <lineage>
        <taxon>Bacteria</taxon>
        <taxon>Pseudomonadati</taxon>
        <taxon>Pseudomonadota</taxon>
        <taxon>Alphaproteobacteria</taxon>
        <taxon>Hyphomicrobiales</taxon>
        <taxon>Notoacmeibacteraceae</taxon>
        <taxon>Notoacmeibacter</taxon>
    </lineage>
</organism>
<dbReference type="SMART" id="SM00852">
    <property type="entry name" value="MoCF_biosynth"/>
    <property type="match status" value="1"/>
</dbReference>
<comment type="caution">
    <text evidence="3">The sequence shown here is derived from an EMBL/GenBank/DDBJ whole genome shotgun (WGS) entry which is preliminary data.</text>
</comment>
<dbReference type="SUPFAM" id="SSF53218">
    <property type="entry name" value="Molybdenum cofactor biosynthesis proteins"/>
    <property type="match status" value="1"/>
</dbReference>
<dbReference type="SUPFAM" id="SSF53448">
    <property type="entry name" value="Nucleotide-diphospho-sugar transferases"/>
    <property type="match status" value="1"/>
</dbReference>
<dbReference type="Pfam" id="PF00994">
    <property type="entry name" value="MoCF_biosynth"/>
    <property type="match status" value="1"/>
</dbReference>
<evidence type="ECO:0000313" key="4">
    <source>
        <dbReference type="Proteomes" id="UP000281094"/>
    </source>
</evidence>
<keyword evidence="3" id="KW-0418">Kinase</keyword>
<dbReference type="Pfam" id="PF12804">
    <property type="entry name" value="NTP_transf_3"/>
    <property type="match status" value="1"/>
</dbReference>
<dbReference type="Proteomes" id="UP000281094">
    <property type="component" value="Unassembled WGS sequence"/>
</dbReference>
<protein>
    <submittedName>
        <fullName evidence="3">4-diphosphocytidyl-2C-methyl-D-erythritol kinase</fullName>
    </submittedName>
</protein>
<dbReference type="InterPro" id="IPR036425">
    <property type="entry name" value="MoaB/Mog-like_dom_sf"/>
</dbReference>
<dbReference type="CDD" id="cd03522">
    <property type="entry name" value="MoeA_like"/>
    <property type="match status" value="1"/>
</dbReference>
<dbReference type="GO" id="GO:0016301">
    <property type="term" value="F:kinase activity"/>
    <property type="evidence" value="ECO:0007669"/>
    <property type="project" value="UniProtKB-KW"/>
</dbReference>
<name>A0A3L7JBP8_9HYPH</name>
<accession>A0A3L7JBP8</accession>
<dbReference type="InterPro" id="IPR029044">
    <property type="entry name" value="Nucleotide-diphossugar_trans"/>
</dbReference>
<sequence>MRFGSVSIEDAAGATLAHSINVADKRLSKGTVLDRENLRKLADAGFEEVIVARADEGDLTEDAAAARIAAAFQGPDIFSGEATTGRVNLHAERAGLVSINAGIINAFNAVDPAITIATLPDNAPVRAGQMVATVKIIPFFVSETMVDKALSWATNGARAIRLTAFRSMRAGLVQTRVPDIAEKMLDKTAAVAAARLARAGSHIAREMRVPHETDALSQALRRLEAEHDVLIVFGASAVADTDDIIPAALERAGGRVERVGMPVDPGNLLVLGTLAGKPVIGAPGCARSPKENGFDWVLDRVLAGHSPSSDDIAAMGVGGLLQEIETRPRPRETGPRHVPVSAIILAAGGSRRMGDRNKLLALFDGEPAVHRATRIAVESDAVETVLVCGYEAERIHDAVSGLDVTVVNNTDFAEGMASSLRSGLTAIEEGHGALILLGDMPHVETRHLNVLIEAFERRGGRAVIRGSCEGRAGNPVILPPGIVREAALLTGDTGARHLIEASGAPIDLVDIGEAALTDIDTPEALLAAGGKFAD</sequence>
<dbReference type="InterPro" id="IPR012184">
    <property type="entry name" value="Bifunc_Mopterin-bd"/>
</dbReference>
<evidence type="ECO:0000256" key="1">
    <source>
        <dbReference type="ARBA" id="ARBA00022842"/>
    </source>
</evidence>
<evidence type="ECO:0000259" key="2">
    <source>
        <dbReference type="SMART" id="SM00852"/>
    </source>
</evidence>
<dbReference type="Gene3D" id="3.40.980.10">
    <property type="entry name" value="MoaB/Mog-like domain"/>
    <property type="match status" value="1"/>
</dbReference>
<dbReference type="PANTHER" id="PTHR43777:SF1">
    <property type="entry name" value="MOLYBDENUM COFACTOR CYTIDYLYLTRANSFERASE"/>
    <property type="match status" value="1"/>
</dbReference>
<proteinExistence type="predicted"/>
<dbReference type="InterPro" id="IPR025877">
    <property type="entry name" value="MobA-like_NTP_Trfase"/>
</dbReference>
<dbReference type="PANTHER" id="PTHR43777">
    <property type="entry name" value="MOLYBDENUM COFACTOR CYTIDYLYLTRANSFERASE"/>
    <property type="match status" value="1"/>
</dbReference>
<dbReference type="CDD" id="cd04182">
    <property type="entry name" value="GT_2_like_f"/>
    <property type="match status" value="1"/>
</dbReference>
<feature type="domain" description="MoaB/Mog" evidence="2">
    <location>
        <begin position="171"/>
        <end position="303"/>
    </location>
</feature>
<dbReference type="EMBL" id="RCWN01000001">
    <property type="protein sequence ID" value="RLQ88056.1"/>
    <property type="molecule type" value="Genomic_DNA"/>
</dbReference>